<evidence type="ECO:0000259" key="3">
    <source>
        <dbReference type="Pfam" id="PF12051"/>
    </source>
</evidence>
<dbReference type="PANTHER" id="PTHR34814:SF2">
    <property type="entry name" value="DUF3533 DOMAIN-CONTAINING PROTEIN"/>
    <property type="match status" value="1"/>
</dbReference>
<feature type="transmembrane region" description="Helical" evidence="2">
    <location>
        <begin position="225"/>
        <end position="250"/>
    </location>
</feature>
<proteinExistence type="predicted"/>
<dbReference type="InterPro" id="IPR053001">
    <property type="entry name" value="MNNG_permease-like"/>
</dbReference>
<reference evidence="4" key="1">
    <citation type="journal article" date="2021" name="Nat. Commun.">
        <title>Genetic determinants of endophytism in the Arabidopsis root mycobiome.</title>
        <authorList>
            <person name="Mesny F."/>
            <person name="Miyauchi S."/>
            <person name="Thiergart T."/>
            <person name="Pickel B."/>
            <person name="Atanasova L."/>
            <person name="Karlsson M."/>
            <person name="Huettel B."/>
            <person name="Barry K.W."/>
            <person name="Haridas S."/>
            <person name="Chen C."/>
            <person name="Bauer D."/>
            <person name="Andreopoulos W."/>
            <person name="Pangilinan J."/>
            <person name="LaButti K."/>
            <person name="Riley R."/>
            <person name="Lipzen A."/>
            <person name="Clum A."/>
            <person name="Drula E."/>
            <person name="Henrissat B."/>
            <person name="Kohler A."/>
            <person name="Grigoriev I.V."/>
            <person name="Martin F.M."/>
            <person name="Hacquard S."/>
        </authorList>
    </citation>
    <scope>NUCLEOTIDE SEQUENCE</scope>
    <source>
        <strain evidence="4">MPI-CAGE-AT-0021</strain>
    </source>
</reference>
<feature type="transmembrane region" description="Helical" evidence="2">
    <location>
        <begin position="38"/>
        <end position="57"/>
    </location>
</feature>
<evidence type="ECO:0000256" key="2">
    <source>
        <dbReference type="SAM" id="Phobius"/>
    </source>
</evidence>
<evidence type="ECO:0000313" key="5">
    <source>
        <dbReference type="Proteomes" id="UP000717696"/>
    </source>
</evidence>
<protein>
    <recommendedName>
        <fullName evidence="3">DUF3533 domain-containing protein</fullName>
    </recommendedName>
</protein>
<dbReference type="GO" id="GO:0016020">
    <property type="term" value="C:membrane"/>
    <property type="evidence" value="ECO:0007669"/>
    <property type="project" value="TreeGrafter"/>
</dbReference>
<gene>
    <name evidence="4" type="ORF">B0J13DRAFT_106063</name>
</gene>
<comment type="caution">
    <text evidence="4">The sequence shown here is derived from an EMBL/GenBank/DDBJ whole genome shotgun (WGS) entry which is preliminary data.</text>
</comment>
<feature type="compositionally biased region" description="Basic and acidic residues" evidence="1">
    <location>
        <begin position="441"/>
        <end position="456"/>
    </location>
</feature>
<feature type="domain" description="DUF3533" evidence="3">
    <location>
        <begin position="37"/>
        <end position="399"/>
    </location>
</feature>
<dbReference type="EMBL" id="JAGMUU010000019">
    <property type="protein sequence ID" value="KAH7131539.1"/>
    <property type="molecule type" value="Genomic_DNA"/>
</dbReference>
<accession>A0A9P9IUP6</accession>
<feature type="transmembrane region" description="Helical" evidence="2">
    <location>
        <begin position="384"/>
        <end position="407"/>
    </location>
</feature>
<keyword evidence="2" id="KW-0472">Membrane</keyword>
<feature type="transmembrane region" description="Helical" evidence="2">
    <location>
        <begin position="302"/>
        <end position="324"/>
    </location>
</feature>
<organism evidence="4 5">
    <name type="scientific">Dactylonectria estremocensis</name>
    <dbReference type="NCBI Taxonomy" id="1079267"/>
    <lineage>
        <taxon>Eukaryota</taxon>
        <taxon>Fungi</taxon>
        <taxon>Dikarya</taxon>
        <taxon>Ascomycota</taxon>
        <taxon>Pezizomycotina</taxon>
        <taxon>Sordariomycetes</taxon>
        <taxon>Hypocreomycetidae</taxon>
        <taxon>Hypocreales</taxon>
        <taxon>Nectriaceae</taxon>
        <taxon>Dactylonectria</taxon>
    </lineage>
</organism>
<sequence length="521" mass="58439">MPSINSLYPRACDNRLPTNHPVLKKARGPLFRAAGTNFLFLQLLFLGLFCYIFGALYQQTNHTHKLQLAFVDYDGGAIGSAVRRAYASLQGNSFPSLIERSPSDLQTPTDIREAVCRTRYWGAIYVVKGASDRLEDALAGGETASAYDSTGVMAFIWNEAVYAPIVDASVSANLRLLSSAARVAYSSSNGTGNIQSVSGQALSVLAEPWTLQSINIQPTTQGSRAIYNTVVIILILVQEFFYLGTINGLYAQFKIYSRVDAYRIIVVRNVISLTYTFIGSLCVIGTIWAFKAGWDINGNQFVLSWVTLWLFAHVNFLTLDVFTVWLPPPFVPMALVSWIIFNITSVLLPFDLSPAFFRIGYIWPAHDVYQILTDIWSRGCNPQLYYALPILFTWEIVTLALSALGVFRRSHFAVLAEEQQAKESMERIDAAVAFELERERERNKKHVEPRTPGSHDEPEEPPSDTNTVEGGEEEHTMREELADVIERVTTRQRRELQRTGTTCQFGPSFDLPFNYESSSDK</sequence>
<feature type="region of interest" description="Disordered" evidence="1">
    <location>
        <begin position="441"/>
        <end position="521"/>
    </location>
</feature>
<feature type="transmembrane region" description="Helical" evidence="2">
    <location>
        <begin position="270"/>
        <end position="290"/>
    </location>
</feature>
<dbReference type="PANTHER" id="PTHR34814">
    <property type="entry name" value="NITROSOGUANIDINE RESISTANCE PROTEIN SNG1"/>
    <property type="match status" value="1"/>
</dbReference>
<dbReference type="OrthoDB" id="2140105at2759"/>
<feature type="compositionally biased region" description="Basic and acidic residues" evidence="1">
    <location>
        <begin position="473"/>
        <end position="497"/>
    </location>
</feature>
<dbReference type="AlphaFoldDB" id="A0A9P9IUP6"/>
<dbReference type="Proteomes" id="UP000717696">
    <property type="component" value="Unassembled WGS sequence"/>
</dbReference>
<dbReference type="InterPro" id="IPR022703">
    <property type="entry name" value="DUF3533"/>
</dbReference>
<keyword evidence="2" id="KW-1133">Transmembrane helix</keyword>
<keyword evidence="5" id="KW-1185">Reference proteome</keyword>
<evidence type="ECO:0000256" key="1">
    <source>
        <dbReference type="SAM" id="MobiDB-lite"/>
    </source>
</evidence>
<evidence type="ECO:0000313" key="4">
    <source>
        <dbReference type="EMBL" id="KAH7131539.1"/>
    </source>
</evidence>
<keyword evidence="2" id="KW-0812">Transmembrane</keyword>
<dbReference type="Pfam" id="PF12051">
    <property type="entry name" value="DUF3533"/>
    <property type="match status" value="1"/>
</dbReference>
<name>A0A9P9IUP6_9HYPO</name>